<dbReference type="CDD" id="cd19499">
    <property type="entry name" value="RecA-like_ClpB_Hsp104-like"/>
    <property type="match status" value="1"/>
</dbReference>
<evidence type="ECO:0000313" key="13">
    <source>
        <dbReference type="Proteomes" id="UP000231019"/>
    </source>
</evidence>
<keyword evidence="4 9" id="KW-0067">ATP-binding</keyword>
<keyword evidence="2 8" id="KW-0677">Repeat</keyword>
<dbReference type="PRINTS" id="PR00300">
    <property type="entry name" value="CLPPROTEASEA"/>
</dbReference>
<dbReference type="PROSITE" id="PS51903">
    <property type="entry name" value="CLP_R"/>
    <property type="match status" value="1"/>
</dbReference>
<dbReference type="Gene3D" id="3.40.50.300">
    <property type="entry name" value="P-loop containing nucleotide triphosphate hydrolases"/>
    <property type="match status" value="3"/>
</dbReference>
<dbReference type="Pfam" id="PF17871">
    <property type="entry name" value="AAA_lid_9"/>
    <property type="match status" value="1"/>
</dbReference>
<evidence type="ECO:0000256" key="1">
    <source>
        <dbReference type="ARBA" id="ARBA00008675"/>
    </source>
</evidence>
<feature type="domain" description="Clp R" evidence="11">
    <location>
        <begin position="3"/>
        <end position="151"/>
    </location>
</feature>
<dbReference type="Proteomes" id="UP000231019">
    <property type="component" value="Unassembled WGS sequence"/>
</dbReference>
<comment type="subcellular location">
    <subcellularLocation>
        <location evidence="10">Cytoplasm</location>
    </subcellularLocation>
</comment>
<dbReference type="GO" id="GO:0005524">
    <property type="term" value="F:ATP binding"/>
    <property type="evidence" value="ECO:0007669"/>
    <property type="project" value="UniProtKB-UniRule"/>
</dbReference>
<dbReference type="Gene3D" id="1.10.1780.10">
    <property type="entry name" value="Clp, N-terminal domain"/>
    <property type="match status" value="1"/>
</dbReference>
<evidence type="ECO:0000256" key="10">
    <source>
        <dbReference type="RuleBase" id="RU362034"/>
    </source>
</evidence>
<proteinExistence type="inferred from homology"/>
<dbReference type="InterPro" id="IPR050130">
    <property type="entry name" value="ClpA_ClpB"/>
</dbReference>
<reference evidence="12 13" key="1">
    <citation type="submission" date="2017-09" db="EMBL/GenBank/DDBJ databases">
        <title>Depth-based differentiation of microbial function through sediment-hosted aquifers and enrichment of novel symbionts in the deep terrestrial subsurface.</title>
        <authorList>
            <person name="Probst A.J."/>
            <person name="Ladd B."/>
            <person name="Jarett J.K."/>
            <person name="Geller-Mcgrath D.E."/>
            <person name="Sieber C.M."/>
            <person name="Emerson J.B."/>
            <person name="Anantharaman K."/>
            <person name="Thomas B.C."/>
            <person name="Malmstrom R."/>
            <person name="Stieglmeier M."/>
            <person name="Klingl A."/>
            <person name="Woyke T."/>
            <person name="Ryan C.M."/>
            <person name="Banfield J.F."/>
        </authorList>
    </citation>
    <scope>NUCLEOTIDE SEQUENCE [LARGE SCALE GENOMIC DNA]</scope>
    <source>
        <strain evidence="12">CG17_big_fil_post_rev_8_21_14_2_50_48_46</strain>
    </source>
</reference>
<dbReference type="AlphaFoldDB" id="A0A2M7GAC9"/>
<keyword evidence="3 9" id="KW-0547">Nucleotide-binding</keyword>
<comment type="caution">
    <text evidence="12">The sequence shown here is derived from an EMBL/GenBank/DDBJ whole genome shotgun (WGS) entry which is preliminary data.</text>
</comment>
<evidence type="ECO:0000256" key="7">
    <source>
        <dbReference type="ARBA" id="ARBA00026057"/>
    </source>
</evidence>
<dbReference type="CDD" id="cd00009">
    <property type="entry name" value="AAA"/>
    <property type="match status" value="1"/>
</dbReference>
<keyword evidence="10" id="KW-0346">Stress response</keyword>
<dbReference type="GO" id="GO:0005737">
    <property type="term" value="C:cytoplasm"/>
    <property type="evidence" value="ECO:0007669"/>
    <property type="project" value="UniProtKB-SubCell"/>
</dbReference>
<dbReference type="InterPro" id="IPR017730">
    <property type="entry name" value="Chaperonin_ClpB"/>
</dbReference>
<evidence type="ECO:0000256" key="2">
    <source>
        <dbReference type="ARBA" id="ARBA00022737"/>
    </source>
</evidence>
<feature type="coiled-coil region" evidence="10">
    <location>
        <begin position="410"/>
        <end position="531"/>
    </location>
</feature>
<dbReference type="GO" id="GO:0016887">
    <property type="term" value="F:ATP hydrolysis activity"/>
    <property type="evidence" value="ECO:0007669"/>
    <property type="project" value="InterPro"/>
</dbReference>
<dbReference type="InterPro" id="IPR036628">
    <property type="entry name" value="Clp_N_dom_sf"/>
</dbReference>
<dbReference type="Pfam" id="PF00004">
    <property type="entry name" value="AAA"/>
    <property type="match status" value="1"/>
</dbReference>
<dbReference type="InterPro" id="IPR003959">
    <property type="entry name" value="ATPase_AAA_core"/>
</dbReference>
<protein>
    <recommendedName>
        <fullName evidence="10">Chaperone protein ClpB</fullName>
    </recommendedName>
</protein>
<dbReference type="InterPro" id="IPR027417">
    <property type="entry name" value="P-loop_NTPase"/>
</dbReference>
<keyword evidence="6 9" id="KW-0143">Chaperone</keyword>
<dbReference type="Gene3D" id="1.10.8.60">
    <property type="match status" value="1"/>
</dbReference>
<dbReference type="InterPro" id="IPR019489">
    <property type="entry name" value="Clp_ATPase_C"/>
</dbReference>
<dbReference type="PANTHER" id="PTHR11638">
    <property type="entry name" value="ATP-DEPENDENT CLP PROTEASE"/>
    <property type="match status" value="1"/>
</dbReference>
<dbReference type="InterPro" id="IPR028299">
    <property type="entry name" value="ClpA/B_CS2"/>
</dbReference>
<dbReference type="NCBIfam" id="TIGR03346">
    <property type="entry name" value="chaperone_ClpB"/>
    <property type="match status" value="1"/>
</dbReference>
<dbReference type="InterPro" id="IPR018368">
    <property type="entry name" value="ClpA/B_CS1"/>
</dbReference>
<evidence type="ECO:0000256" key="8">
    <source>
        <dbReference type="PROSITE-ProRule" id="PRU01251"/>
    </source>
</evidence>
<dbReference type="SUPFAM" id="SSF81923">
    <property type="entry name" value="Double Clp-N motif"/>
    <property type="match status" value="1"/>
</dbReference>
<dbReference type="Pfam" id="PF02861">
    <property type="entry name" value="Clp_N"/>
    <property type="match status" value="1"/>
</dbReference>
<evidence type="ECO:0000313" key="12">
    <source>
        <dbReference type="EMBL" id="PIW19111.1"/>
    </source>
</evidence>
<dbReference type="EMBL" id="PFFQ01000006">
    <property type="protein sequence ID" value="PIW19111.1"/>
    <property type="molecule type" value="Genomic_DNA"/>
</dbReference>
<evidence type="ECO:0000256" key="6">
    <source>
        <dbReference type="ARBA" id="ARBA00023186"/>
    </source>
</evidence>
<keyword evidence="10" id="KW-0963">Cytoplasm</keyword>
<comment type="subunit">
    <text evidence="7">Homohexamer. The oligomerization is ATP-dependent.</text>
</comment>
<dbReference type="GO" id="GO:0042026">
    <property type="term" value="P:protein refolding"/>
    <property type="evidence" value="ECO:0007669"/>
    <property type="project" value="UniProtKB-UniRule"/>
</dbReference>
<dbReference type="InterPro" id="IPR004176">
    <property type="entry name" value="Clp_R_N"/>
</dbReference>
<gene>
    <name evidence="10 12" type="primary">clpB</name>
    <name evidence="12" type="ORF">COW36_02310</name>
</gene>
<dbReference type="FunFam" id="3.40.50.300:FF:000010">
    <property type="entry name" value="Chaperone clpB 1, putative"/>
    <property type="match status" value="1"/>
</dbReference>
<accession>A0A2M7GAC9</accession>
<sequence>MDFNKMTEKAQAALAQAQQMVEEYNHNYIDNEHLLLALIEQPEGVVTEILKKLNKRPELVADKVKAELNKLPRVTSSTGDVNRAYISNRLNRAFALAEQESKRMKDEFIGVEHLLIALADDQDRGAAHQVLKEQGISRENIYQVLSSIRGKQRITDKNPEASYQSLEKYGSNLTEYARKGKLDPVIGRDDEIRRVIQVLSRRTKNNPVLIGDPGVGKTAIVEGLAQRIVKGDVPEGLKNKELITLDMGALIAGAKYRGEFEERLKAVLKEVKESEGQLVLFIDELHTVVGAGSAEGSVDAANLLKPMLARGELHCIGATTIDEYRKYIEKDPALERRFQPTLVNEPSVEDTISILRGLRERYEVHHGVRIKDSAIIAAATLSHRYLTDRKLPDKAIDLLDEAGAKIRTEIDSMPTELDEIERRKMQLEIEREALLKETDSASADRLQKLEAELTDLSQKSDAFHRQWQGEKDQIMKVRQIKEEIEQTNVQIAQAEREANLAKAAELKYGRLNELERLLKESELALQGEGGERLLKEEIDGEDIAEVVSRWTNIPVTKLVEGEVQKLVYLEENLHKRVVGQEDAITAVSNAVRRARAGLKEANRPIGSFIFLGPTGVGKTELAKALAEFLFDDERAMVRIDMSEYMEKHSVSRLIGAPPGYIGYDEGGQLTEAVRRKPFSVLLFDEIEKAHSEVFNIMLQILDDGQLTDGKGKKVDFKNTLIIMTSNIGSQYILQYRDGDFQYEEMKDAVMTSLAGHFRPEFLNRIDETIVFHSLGRNQLHHILEIQLKRLRKLLADKQLSLELTDAAKDHLTEVGYDPTFGARPLKRVIQRELENPLSMAILQGTFREGDTIQANLGEGQLVFTKA</sequence>
<dbReference type="FunFam" id="1.10.8.60:FF:000017">
    <property type="entry name" value="ATP-dependent chaperone ClpB"/>
    <property type="match status" value="1"/>
</dbReference>
<comment type="similarity">
    <text evidence="1 9">Belongs to the ClpA/ClpB family.</text>
</comment>
<dbReference type="SMART" id="SM01086">
    <property type="entry name" value="ClpB_D2-small"/>
    <property type="match status" value="1"/>
</dbReference>
<dbReference type="InterPro" id="IPR003593">
    <property type="entry name" value="AAA+_ATPase"/>
</dbReference>
<evidence type="ECO:0000259" key="11">
    <source>
        <dbReference type="PROSITE" id="PS51903"/>
    </source>
</evidence>
<evidence type="ECO:0000256" key="3">
    <source>
        <dbReference type="ARBA" id="ARBA00022741"/>
    </source>
</evidence>
<dbReference type="FunFam" id="3.40.50.300:FF:000025">
    <property type="entry name" value="ATP-dependent Clp protease subunit"/>
    <property type="match status" value="1"/>
</dbReference>
<dbReference type="PROSITE" id="PS00870">
    <property type="entry name" value="CLPAB_1"/>
    <property type="match status" value="1"/>
</dbReference>
<keyword evidence="5 10" id="KW-0175">Coiled coil</keyword>
<evidence type="ECO:0000256" key="5">
    <source>
        <dbReference type="ARBA" id="ARBA00023054"/>
    </source>
</evidence>
<dbReference type="GO" id="GO:0034605">
    <property type="term" value="P:cellular response to heat"/>
    <property type="evidence" value="ECO:0007669"/>
    <property type="project" value="TreeGrafter"/>
</dbReference>
<dbReference type="PROSITE" id="PS00871">
    <property type="entry name" value="CLPAB_2"/>
    <property type="match status" value="1"/>
</dbReference>
<dbReference type="SMART" id="SM00382">
    <property type="entry name" value="AAA"/>
    <property type="match status" value="2"/>
</dbReference>
<comment type="function">
    <text evidence="10">Part of a stress-induced multi-chaperone system, it is involved in the recovery of the cell from heat-induced damage, in cooperation with DnaK, DnaJ and GrpE.</text>
</comment>
<evidence type="ECO:0000256" key="9">
    <source>
        <dbReference type="RuleBase" id="RU004432"/>
    </source>
</evidence>
<dbReference type="PANTHER" id="PTHR11638:SF18">
    <property type="entry name" value="HEAT SHOCK PROTEIN 104"/>
    <property type="match status" value="1"/>
</dbReference>
<name>A0A2M7GAC9_9BACT</name>
<dbReference type="Pfam" id="PF10431">
    <property type="entry name" value="ClpB_D2-small"/>
    <property type="match status" value="1"/>
</dbReference>
<comment type="subunit">
    <text evidence="10">Homohexamer; The oligomerization is ATP-dependent.</text>
</comment>
<organism evidence="12 13">
    <name type="scientific">bacterium (Candidatus Blackallbacteria) CG17_big_fil_post_rev_8_21_14_2_50_48_46</name>
    <dbReference type="NCBI Taxonomy" id="2014261"/>
    <lineage>
        <taxon>Bacteria</taxon>
        <taxon>Candidatus Blackallbacteria</taxon>
    </lineage>
</organism>
<dbReference type="SUPFAM" id="SSF52540">
    <property type="entry name" value="P-loop containing nucleoside triphosphate hydrolases"/>
    <property type="match status" value="2"/>
</dbReference>
<dbReference type="InterPro" id="IPR001270">
    <property type="entry name" value="ClpA/B"/>
</dbReference>
<evidence type="ECO:0000256" key="4">
    <source>
        <dbReference type="ARBA" id="ARBA00022840"/>
    </source>
</evidence>
<dbReference type="FunFam" id="3.40.50.300:FF:000120">
    <property type="entry name" value="ATP-dependent chaperone ClpB"/>
    <property type="match status" value="1"/>
</dbReference>
<dbReference type="Pfam" id="PF07724">
    <property type="entry name" value="AAA_2"/>
    <property type="match status" value="1"/>
</dbReference>
<dbReference type="InterPro" id="IPR041546">
    <property type="entry name" value="ClpA/ClpB_AAA_lid"/>
</dbReference>